<evidence type="ECO:0000313" key="2">
    <source>
        <dbReference type="EMBL" id="RPB16615.1"/>
    </source>
</evidence>
<organism evidence="2 3">
    <name type="scientific">Morchella conica CCBAS932</name>
    <dbReference type="NCBI Taxonomy" id="1392247"/>
    <lineage>
        <taxon>Eukaryota</taxon>
        <taxon>Fungi</taxon>
        <taxon>Dikarya</taxon>
        <taxon>Ascomycota</taxon>
        <taxon>Pezizomycotina</taxon>
        <taxon>Pezizomycetes</taxon>
        <taxon>Pezizales</taxon>
        <taxon>Morchellaceae</taxon>
        <taxon>Morchella</taxon>
    </lineage>
</organism>
<feature type="transmembrane region" description="Helical" evidence="1">
    <location>
        <begin position="229"/>
        <end position="250"/>
    </location>
</feature>
<keyword evidence="3" id="KW-1185">Reference proteome</keyword>
<dbReference type="InParanoid" id="A0A3N4LF93"/>
<dbReference type="AlphaFoldDB" id="A0A3N4LF93"/>
<accession>A0A3N4LF93</accession>
<feature type="transmembrane region" description="Helical" evidence="1">
    <location>
        <begin position="184"/>
        <end position="208"/>
    </location>
</feature>
<dbReference type="Proteomes" id="UP000277580">
    <property type="component" value="Unassembled WGS sequence"/>
</dbReference>
<gene>
    <name evidence="2" type="ORF">P167DRAFT_602357</name>
</gene>
<proteinExistence type="predicted"/>
<name>A0A3N4LF93_9PEZI</name>
<evidence type="ECO:0000313" key="3">
    <source>
        <dbReference type="Proteomes" id="UP000277580"/>
    </source>
</evidence>
<keyword evidence="1" id="KW-1133">Transmembrane helix</keyword>
<keyword evidence="1" id="KW-0472">Membrane</keyword>
<dbReference type="STRING" id="1392247.A0A3N4LF93"/>
<feature type="transmembrane region" description="Helical" evidence="1">
    <location>
        <begin position="6"/>
        <end position="28"/>
    </location>
</feature>
<keyword evidence="1" id="KW-0812">Transmembrane</keyword>
<protein>
    <submittedName>
        <fullName evidence="2">Uncharacterized protein</fullName>
    </submittedName>
</protein>
<dbReference type="OrthoDB" id="4941332at2759"/>
<dbReference type="EMBL" id="ML119108">
    <property type="protein sequence ID" value="RPB16615.1"/>
    <property type="molecule type" value="Genomic_DNA"/>
</dbReference>
<feature type="transmembrane region" description="Helical" evidence="1">
    <location>
        <begin position="117"/>
        <end position="141"/>
    </location>
</feature>
<reference evidence="2 3" key="1">
    <citation type="journal article" date="2018" name="Nat. Ecol. Evol.">
        <title>Pezizomycetes genomes reveal the molecular basis of ectomycorrhizal truffle lifestyle.</title>
        <authorList>
            <person name="Murat C."/>
            <person name="Payen T."/>
            <person name="Noel B."/>
            <person name="Kuo A."/>
            <person name="Morin E."/>
            <person name="Chen J."/>
            <person name="Kohler A."/>
            <person name="Krizsan K."/>
            <person name="Balestrini R."/>
            <person name="Da Silva C."/>
            <person name="Montanini B."/>
            <person name="Hainaut M."/>
            <person name="Levati E."/>
            <person name="Barry K.W."/>
            <person name="Belfiori B."/>
            <person name="Cichocki N."/>
            <person name="Clum A."/>
            <person name="Dockter R.B."/>
            <person name="Fauchery L."/>
            <person name="Guy J."/>
            <person name="Iotti M."/>
            <person name="Le Tacon F."/>
            <person name="Lindquist E.A."/>
            <person name="Lipzen A."/>
            <person name="Malagnac F."/>
            <person name="Mello A."/>
            <person name="Molinier V."/>
            <person name="Miyauchi S."/>
            <person name="Poulain J."/>
            <person name="Riccioni C."/>
            <person name="Rubini A."/>
            <person name="Sitrit Y."/>
            <person name="Splivallo R."/>
            <person name="Traeger S."/>
            <person name="Wang M."/>
            <person name="Zifcakova L."/>
            <person name="Wipf D."/>
            <person name="Zambonelli A."/>
            <person name="Paolocci F."/>
            <person name="Nowrousian M."/>
            <person name="Ottonello S."/>
            <person name="Baldrian P."/>
            <person name="Spatafora J.W."/>
            <person name="Henrissat B."/>
            <person name="Nagy L.G."/>
            <person name="Aury J.M."/>
            <person name="Wincker P."/>
            <person name="Grigoriev I.V."/>
            <person name="Bonfante P."/>
            <person name="Martin F.M."/>
        </authorList>
    </citation>
    <scope>NUCLEOTIDE SEQUENCE [LARGE SCALE GENOMIC DNA]</scope>
    <source>
        <strain evidence="2 3">CCBAS932</strain>
    </source>
</reference>
<sequence>MSDPLALVSVLAGVISLSGTVISSSLTLRDTVDLLRARWVAKIKRLEPYALPTVLYPLLSPLTDTLGIMTHNVLLASDTTTLDYRARRMASCSMTGVAAALVAQVTNTSMQQEFTPALHWSVSALWTCGLVLSLLSVYYSFLLHHWLAGFASADEVRRAFTHRGLVTSSRRVEGVPSLTVAARLWVPAWLLSASIGCYVLTLGLYWALAWKGWWGVGAEAGRGIGNRNVFICYILTVLGAVAVFTVPSAVGKILEDVDNLHLYREELKHVCRSGPADVPDPGVSAAKSVVGRNEQIGAAAVALLTAAEAHRSAGTASKGLADELDRLVDELARGKKKDVSKVRTDV</sequence>
<evidence type="ECO:0000256" key="1">
    <source>
        <dbReference type="SAM" id="Phobius"/>
    </source>
</evidence>